<dbReference type="AlphaFoldDB" id="A0A0C9ZHQ8"/>
<evidence type="ECO:0000313" key="2">
    <source>
        <dbReference type="Proteomes" id="UP000054018"/>
    </source>
</evidence>
<feature type="non-terminal residue" evidence="1">
    <location>
        <position position="72"/>
    </location>
</feature>
<sequence length="72" mass="8038">MRYLPSVNRYPERLRPQLTKLLCGSYFGCEDDLLTAELPDNTFEGVHDPWVALGIIALASGCRFAGENADLH</sequence>
<protein>
    <submittedName>
        <fullName evidence="1">Uncharacterized protein</fullName>
    </submittedName>
</protein>
<reference evidence="2" key="2">
    <citation type="submission" date="2015-01" db="EMBL/GenBank/DDBJ databases">
        <title>Evolutionary Origins and Diversification of the Mycorrhizal Mutualists.</title>
        <authorList>
            <consortium name="DOE Joint Genome Institute"/>
            <consortium name="Mycorrhizal Genomics Consortium"/>
            <person name="Kohler A."/>
            <person name="Kuo A."/>
            <person name="Nagy L.G."/>
            <person name="Floudas D."/>
            <person name="Copeland A."/>
            <person name="Barry K.W."/>
            <person name="Cichocki N."/>
            <person name="Veneault-Fourrey C."/>
            <person name="LaButti K."/>
            <person name="Lindquist E.A."/>
            <person name="Lipzen A."/>
            <person name="Lundell T."/>
            <person name="Morin E."/>
            <person name="Murat C."/>
            <person name="Riley R."/>
            <person name="Ohm R."/>
            <person name="Sun H."/>
            <person name="Tunlid A."/>
            <person name="Henrissat B."/>
            <person name="Grigoriev I.V."/>
            <person name="Hibbett D.S."/>
            <person name="Martin F."/>
        </authorList>
    </citation>
    <scope>NUCLEOTIDE SEQUENCE [LARGE SCALE GENOMIC DNA]</scope>
    <source>
        <strain evidence="2">441</strain>
    </source>
</reference>
<reference evidence="1 2" key="1">
    <citation type="submission" date="2014-04" db="EMBL/GenBank/DDBJ databases">
        <authorList>
            <consortium name="DOE Joint Genome Institute"/>
            <person name="Kuo A."/>
            <person name="Kohler A."/>
            <person name="Costa M.D."/>
            <person name="Nagy L.G."/>
            <person name="Floudas D."/>
            <person name="Copeland A."/>
            <person name="Barry K.W."/>
            <person name="Cichocki N."/>
            <person name="Veneault-Fourrey C."/>
            <person name="LaButti K."/>
            <person name="Lindquist E.A."/>
            <person name="Lipzen A."/>
            <person name="Lundell T."/>
            <person name="Morin E."/>
            <person name="Murat C."/>
            <person name="Sun H."/>
            <person name="Tunlid A."/>
            <person name="Henrissat B."/>
            <person name="Grigoriev I.V."/>
            <person name="Hibbett D.S."/>
            <person name="Martin F."/>
            <person name="Nordberg H.P."/>
            <person name="Cantor M.N."/>
            <person name="Hua S.X."/>
        </authorList>
    </citation>
    <scope>NUCLEOTIDE SEQUENCE [LARGE SCALE GENOMIC DNA]</scope>
    <source>
        <strain evidence="1 2">441</strain>
    </source>
</reference>
<name>A0A0C9ZHQ8_9AGAM</name>
<dbReference type="Proteomes" id="UP000054018">
    <property type="component" value="Unassembled WGS sequence"/>
</dbReference>
<organism evidence="1 2">
    <name type="scientific">Pisolithus microcarpus 441</name>
    <dbReference type="NCBI Taxonomy" id="765257"/>
    <lineage>
        <taxon>Eukaryota</taxon>
        <taxon>Fungi</taxon>
        <taxon>Dikarya</taxon>
        <taxon>Basidiomycota</taxon>
        <taxon>Agaricomycotina</taxon>
        <taxon>Agaricomycetes</taxon>
        <taxon>Agaricomycetidae</taxon>
        <taxon>Boletales</taxon>
        <taxon>Sclerodermatineae</taxon>
        <taxon>Pisolithaceae</taxon>
        <taxon>Pisolithus</taxon>
    </lineage>
</organism>
<proteinExistence type="predicted"/>
<gene>
    <name evidence="1" type="ORF">PISMIDRAFT_680767</name>
</gene>
<evidence type="ECO:0000313" key="1">
    <source>
        <dbReference type="EMBL" id="KIK22002.1"/>
    </source>
</evidence>
<accession>A0A0C9ZHQ8</accession>
<dbReference type="EMBL" id="KN833744">
    <property type="protein sequence ID" value="KIK22002.1"/>
    <property type="molecule type" value="Genomic_DNA"/>
</dbReference>
<keyword evidence="2" id="KW-1185">Reference proteome</keyword>
<dbReference type="HOGENOM" id="CLU_2729254_0_0_1"/>